<dbReference type="PANTHER" id="PTHR48109">
    <property type="entry name" value="DIHYDROOROTATE DEHYDROGENASE (QUINONE), MITOCHONDRIAL-RELATED"/>
    <property type="match status" value="1"/>
</dbReference>
<evidence type="ECO:0000256" key="1">
    <source>
        <dbReference type="ARBA" id="ARBA00001917"/>
    </source>
</evidence>
<keyword evidence="3" id="KW-0472">Membrane</keyword>
<feature type="transmembrane region" description="Helical" evidence="3">
    <location>
        <begin position="557"/>
        <end position="579"/>
    </location>
</feature>
<evidence type="ECO:0000313" key="4">
    <source>
        <dbReference type="EMBL" id="MCV9887918.1"/>
    </source>
</evidence>
<comment type="cofactor">
    <cofactor evidence="1">
        <name>FMN</name>
        <dbReference type="ChEBI" id="CHEBI:58210"/>
    </cofactor>
</comment>
<dbReference type="EMBL" id="JAOYEY010000048">
    <property type="protein sequence ID" value="MCV9887918.1"/>
    <property type="molecule type" value="Genomic_DNA"/>
</dbReference>
<feature type="transmembrane region" description="Helical" evidence="3">
    <location>
        <begin position="473"/>
        <end position="499"/>
    </location>
</feature>
<dbReference type="SUPFAM" id="SSF51395">
    <property type="entry name" value="FMN-linked oxidoreductases"/>
    <property type="match status" value="1"/>
</dbReference>
<dbReference type="PANTHER" id="PTHR48109:SF4">
    <property type="entry name" value="DIHYDROOROTATE DEHYDROGENASE (QUINONE), MITOCHONDRIAL"/>
    <property type="match status" value="1"/>
</dbReference>
<evidence type="ECO:0000256" key="2">
    <source>
        <dbReference type="ARBA" id="ARBA00004725"/>
    </source>
</evidence>
<keyword evidence="3" id="KW-1133">Transmembrane helix</keyword>
<feature type="transmembrane region" description="Helical" evidence="3">
    <location>
        <begin position="529"/>
        <end position="550"/>
    </location>
</feature>
<accession>A0ABT3DM26</accession>
<feature type="transmembrane region" description="Helical" evidence="3">
    <location>
        <begin position="373"/>
        <end position="391"/>
    </location>
</feature>
<gene>
    <name evidence="4" type="ORF">OIH86_19930</name>
</gene>
<dbReference type="InterPro" id="IPR013785">
    <property type="entry name" value="Aldolase_TIM"/>
</dbReference>
<reference evidence="4 5" key="1">
    <citation type="submission" date="2022-10" db="EMBL/GenBank/DDBJ databases">
        <title>Draft genome assembly of moderately radiation resistant bacterium Metabacillus halosaccharovorans.</title>
        <authorList>
            <person name="Pal S."/>
            <person name="Gopinathan A."/>
        </authorList>
    </citation>
    <scope>NUCLEOTIDE SEQUENCE [LARGE SCALE GENOMIC DNA]</scope>
    <source>
        <strain evidence="4 5">VITHBRA001</strain>
    </source>
</reference>
<feature type="transmembrane region" description="Helical" evidence="3">
    <location>
        <begin position="403"/>
        <end position="421"/>
    </location>
</feature>
<protein>
    <submittedName>
        <fullName evidence="4">Dihydroorotate dehydrogenase</fullName>
    </submittedName>
</protein>
<proteinExistence type="predicted"/>
<comment type="caution">
    <text evidence="4">The sequence shown here is derived from an EMBL/GenBank/DDBJ whole genome shotgun (WGS) entry which is preliminary data.</text>
</comment>
<comment type="pathway">
    <text evidence="2">Pyrimidine metabolism; UMP biosynthesis via de novo pathway.</text>
</comment>
<organism evidence="4 5">
    <name type="scientific">Metabacillus halosaccharovorans</name>
    <dbReference type="NCBI Taxonomy" id="930124"/>
    <lineage>
        <taxon>Bacteria</taxon>
        <taxon>Bacillati</taxon>
        <taxon>Bacillota</taxon>
        <taxon>Bacilli</taxon>
        <taxon>Bacillales</taxon>
        <taxon>Bacillaceae</taxon>
        <taxon>Metabacillus</taxon>
    </lineage>
</organism>
<feature type="transmembrane region" description="Helical" evidence="3">
    <location>
        <begin position="427"/>
        <end position="444"/>
    </location>
</feature>
<dbReference type="InterPro" id="IPR050074">
    <property type="entry name" value="DHO_dehydrogenase"/>
</dbReference>
<feature type="transmembrane region" description="Helical" evidence="3">
    <location>
        <begin position="316"/>
        <end position="336"/>
    </location>
</feature>
<sequence>MPDWSYHPLKKLLLNKLHAKTSREFLHKSMSTIASTPGGRSVIGFLGHMNPPRELQQNIYRTKFSSPVGLSGHIDPNMSGLNAFQELGFGFLEIGPIVLYGPSDKKEPKWEKGKLLFSNQQEKVPLKLVIKKLTRLNIRIPIIAKIDAQVTRNEWEIIVQHLTPYVDAFIGTPKQIHSYITNNRSQCLDRSFYMSFSPDELDNNNIQLIDLTQHSCIGGVVINAPRQTDGSYWYEATHAKELLTKTIKRVKALFPELIVITSGGVETPEDAFSLVRAGADLFMLTDGYVKAGPGLPKRIHERLLYEEIQPINNQNWYWSFLFGLSILIGGIIALYFAFTSIILPYDEAFIGLTKADILQVNPLILAFMSHDRMALAGTMISGGIIYIQLARHGIKYGMHWAKITFHSAAIIGFLGIFLFIGFGYFDWLHGLFWLVLLPIYYFSFREGKKIIDFPASSHGKNDRTWKLGLYGQLMFIILGFSIIVGGIVISIIGVTNVFITTDVSFLCMSPQMIDTLSNNLIPVIAHDRAGFGSALVSVGLLVLMLSLWGFRKGEHWIWNTLAIGALPAFIAGVGTHFYIGYTTFIHLLPVYFLIILYFTGLVLSYPFLRKK</sequence>
<keyword evidence="5" id="KW-1185">Reference proteome</keyword>
<feature type="transmembrane region" description="Helical" evidence="3">
    <location>
        <begin position="585"/>
        <end position="608"/>
    </location>
</feature>
<dbReference type="Proteomes" id="UP001526147">
    <property type="component" value="Unassembled WGS sequence"/>
</dbReference>
<dbReference type="RefSeq" id="WP_264144133.1">
    <property type="nucleotide sequence ID" value="NZ_JAOYEY010000048.1"/>
</dbReference>
<name>A0ABT3DM26_9BACI</name>
<keyword evidence="3" id="KW-0812">Transmembrane</keyword>
<dbReference type="Gene3D" id="3.20.20.70">
    <property type="entry name" value="Aldolase class I"/>
    <property type="match status" value="2"/>
</dbReference>
<evidence type="ECO:0000313" key="5">
    <source>
        <dbReference type="Proteomes" id="UP001526147"/>
    </source>
</evidence>
<evidence type="ECO:0000256" key="3">
    <source>
        <dbReference type="SAM" id="Phobius"/>
    </source>
</evidence>